<reference evidence="1" key="1">
    <citation type="submission" date="2014-12" db="EMBL/GenBank/DDBJ databases">
        <title>Insight into the proteome of Arion vulgaris.</title>
        <authorList>
            <person name="Aradska J."/>
            <person name="Bulat T."/>
            <person name="Smidak R."/>
            <person name="Sarate P."/>
            <person name="Gangsoo J."/>
            <person name="Sialana F."/>
            <person name="Bilban M."/>
            <person name="Lubec G."/>
        </authorList>
    </citation>
    <scope>NUCLEOTIDE SEQUENCE</scope>
    <source>
        <tissue evidence="1">Skin</tissue>
    </source>
</reference>
<proteinExistence type="predicted"/>
<dbReference type="EMBL" id="HACG01017400">
    <property type="protein sequence ID" value="CEK64265.1"/>
    <property type="molecule type" value="Transcribed_RNA"/>
</dbReference>
<protein>
    <submittedName>
        <fullName evidence="1">Uncharacterized protein</fullName>
    </submittedName>
</protein>
<evidence type="ECO:0000313" key="1">
    <source>
        <dbReference type="EMBL" id="CEK64265.1"/>
    </source>
</evidence>
<dbReference type="AlphaFoldDB" id="A0A0B6Z948"/>
<accession>A0A0B6Z948</accession>
<sequence length="70" mass="8104">MVITKLGLLWTGTNAAHALKQHTKKLTNARKRKLGMSKWKRKSLKKRRIDLEHERTQKEGDTYNAGGFNI</sequence>
<gene>
    <name evidence="1" type="primary">ORF51186</name>
</gene>
<organism evidence="1">
    <name type="scientific">Arion vulgaris</name>
    <dbReference type="NCBI Taxonomy" id="1028688"/>
    <lineage>
        <taxon>Eukaryota</taxon>
        <taxon>Metazoa</taxon>
        <taxon>Spiralia</taxon>
        <taxon>Lophotrochozoa</taxon>
        <taxon>Mollusca</taxon>
        <taxon>Gastropoda</taxon>
        <taxon>Heterobranchia</taxon>
        <taxon>Euthyneura</taxon>
        <taxon>Panpulmonata</taxon>
        <taxon>Eupulmonata</taxon>
        <taxon>Stylommatophora</taxon>
        <taxon>Helicina</taxon>
        <taxon>Arionoidea</taxon>
        <taxon>Arionidae</taxon>
        <taxon>Arion</taxon>
    </lineage>
</organism>
<name>A0A0B6Z948_9EUPU</name>